<dbReference type="Proteomes" id="UP000297938">
    <property type="component" value="Unassembled WGS sequence"/>
</dbReference>
<proteinExistence type="predicted"/>
<accession>A0A7Z8CXB9</accession>
<reference evidence="1 2" key="1">
    <citation type="journal article" date="2018" name="Int. J. Food Microbiol.">
        <title>Growth of Carnobacterium spp. isolated from chilled vacuum-packaged meat under relevant acidic conditions.</title>
        <authorList>
            <person name="Zhang P."/>
            <person name="Badoni M."/>
            <person name="Ganzle M."/>
            <person name="Yang X."/>
        </authorList>
    </citation>
    <scope>NUCLEOTIDE SEQUENCE [LARGE SCALE GENOMIC DNA]</scope>
    <source>
        <strain evidence="1 2">B2</strain>
    </source>
</reference>
<dbReference type="AlphaFoldDB" id="A0A7Z8CXB9"/>
<evidence type="ECO:0000313" key="1">
    <source>
        <dbReference type="EMBL" id="TFJ25064.1"/>
    </source>
</evidence>
<dbReference type="EMBL" id="NRPP01000017">
    <property type="protein sequence ID" value="TFJ25064.1"/>
    <property type="molecule type" value="Genomic_DNA"/>
</dbReference>
<sequence>MIEKRTYRDVEKDFHELMKTNYYPKQHDEKLQELMDELKMNYDFSTYTEDTSRAIALHYYLSQKFQSGKTSLF</sequence>
<name>A0A7Z8CXB9_CARDV</name>
<gene>
    <name evidence="1" type="ORF">CKN69_10615</name>
</gene>
<protein>
    <submittedName>
        <fullName evidence="1">Uncharacterized protein</fullName>
    </submittedName>
</protein>
<comment type="caution">
    <text evidence="1">The sequence shown here is derived from an EMBL/GenBank/DDBJ whole genome shotgun (WGS) entry which is preliminary data.</text>
</comment>
<organism evidence="1 2">
    <name type="scientific">Carnobacterium divergens</name>
    <name type="common">Lactobacillus divergens</name>
    <dbReference type="NCBI Taxonomy" id="2748"/>
    <lineage>
        <taxon>Bacteria</taxon>
        <taxon>Bacillati</taxon>
        <taxon>Bacillota</taxon>
        <taxon>Bacilli</taxon>
        <taxon>Lactobacillales</taxon>
        <taxon>Carnobacteriaceae</taxon>
        <taxon>Carnobacterium</taxon>
    </lineage>
</organism>
<evidence type="ECO:0000313" key="2">
    <source>
        <dbReference type="Proteomes" id="UP000297938"/>
    </source>
</evidence>